<accession>A0A6J5LJ98</accession>
<protein>
    <submittedName>
        <fullName evidence="1">Uncharacterized protein</fullName>
    </submittedName>
</protein>
<proteinExistence type="predicted"/>
<evidence type="ECO:0000313" key="1">
    <source>
        <dbReference type="EMBL" id="CAB4133662.1"/>
    </source>
</evidence>
<sequence>MNKSTHDQEYYTRAFLRAAGIDENNFTSYIKSWWWNHTNPLVLRLNKFGLQFIKGHTKIPIYHFKLSHPLSNRNLIQLNRVFTCPYYIKGLDEMMLLGEQESVMLKLHADNLQQYLDTLEI</sequence>
<organism evidence="1">
    <name type="scientific">uncultured Caudovirales phage</name>
    <dbReference type="NCBI Taxonomy" id="2100421"/>
    <lineage>
        <taxon>Viruses</taxon>
        <taxon>Duplodnaviria</taxon>
        <taxon>Heunggongvirae</taxon>
        <taxon>Uroviricota</taxon>
        <taxon>Caudoviricetes</taxon>
        <taxon>Peduoviridae</taxon>
        <taxon>Maltschvirus</taxon>
        <taxon>Maltschvirus maltsch</taxon>
    </lineage>
</organism>
<name>A0A6J5LJ98_9CAUD</name>
<dbReference type="EMBL" id="LR796274">
    <property type="protein sequence ID" value="CAB4133662.1"/>
    <property type="molecule type" value="Genomic_DNA"/>
</dbReference>
<reference evidence="1" key="1">
    <citation type="submission" date="2020-04" db="EMBL/GenBank/DDBJ databases">
        <authorList>
            <person name="Chiriac C."/>
            <person name="Salcher M."/>
            <person name="Ghai R."/>
            <person name="Kavagutti S V."/>
        </authorList>
    </citation>
    <scope>NUCLEOTIDE SEQUENCE</scope>
</reference>
<gene>
    <name evidence="1" type="ORF">UFOVP257_384</name>
</gene>